<dbReference type="OrthoDB" id="27435at2759"/>
<dbReference type="PANTHER" id="PTHR23077">
    <property type="entry name" value="AAA-FAMILY ATPASE"/>
    <property type="match status" value="1"/>
</dbReference>
<dbReference type="GO" id="GO:0016887">
    <property type="term" value="F:ATP hydrolysis activity"/>
    <property type="evidence" value="ECO:0007669"/>
    <property type="project" value="InterPro"/>
</dbReference>
<dbReference type="InterPro" id="IPR027417">
    <property type="entry name" value="P-loop_NTPase"/>
</dbReference>
<keyword evidence="5" id="KW-1185">Reference proteome</keyword>
<organism evidence="4 5">
    <name type="scientific">Periconia digitata</name>
    <dbReference type="NCBI Taxonomy" id="1303443"/>
    <lineage>
        <taxon>Eukaryota</taxon>
        <taxon>Fungi</taxon>
        <taxon>Dikarya</taxon>
        <taxon>Ascomycota</taxon>
        <taxon>Pezizomycotina</taxon>
        <taxon>Dothideomycetes</taxon>
        <taxon>Pleosporomycetidae</taxon>
        <taxon>Pleosporales</taxon>
        <taxon>Massarineae</taxon>
        <taxon>Periconiaceae</taxon>
        <taxon>Periconia</taxon>
    </lineage>
</organism>
<dbReference type="Gene3D" id="3.40.50.300">
    <property type="entry name" value="P-loop containing nucleotide triphosphate hydrolases"/>
    <property type="match status" value="2"/>
</dbReference>
<dbReference type="InterPro" id="IPR041569">
    <property type="entry name" value="AAA_lid_3"/>
</dbReference>
<dbReference type="Pfam" id="PF17862">
    <property type="entry name" value="AAA_lid_3"/>
    <property type="match status" value="2"/>
</dbReference>
<dbReference type="InterPro" id="IPR003593">
    <property type="entry name" value="AAA+_ATPase"/>
</dbReference>
<feature type="domain" description="AAA+ ATPase" evidence="3">
    <location>
        <begin position="509"/>
        <end position="644"/>
    </location>
</feature>
<evidence type="ECO:0000259" key="3">
    <source>
        <dbReference type="SMART" id="SM00382"/>
    </source>
</evidence>
<evidence type="ECO:0000313" key="5">
    <source>
        <dbReference type="Proteomes" id="UP001152607"/>
    </source>
</evidence>
<accession>A0A9W4UR95</accession>
<name>A0A9W4UR95_9PLEO</name>
<dbReference type="Gene3D" id="1.10.8.60">
    <property type="match status" value="2"/>
</dbReference>
<dbReference type="GO" id="GO:0005524">
    <property type="term" value="F:ATP binding"/>
    <property type="evidence" value="ECO:0007669"/>
    <property type="project" value="UniProtKB-KW"/>
</dbReference>
<dbReference type="PROSITE" id="PS00674">
    <property type="entry name" value="AAA"/>
    <property type="match status" value="1"/>
</dbReference>
<feature type="domain" description="AAA+ ATPase" evidence="3">
    <location>
        <begin position="253"/>
        <end position="378"/>
    </location>
</feature>
<dbReference type="InterPro" id="IPR003960">
    <property type="entry name" value="ATPase_AAA_CS"/>
</dbReference>
<proteinExistence type="predicted"/>
<sequence length="741" mass="82503">MASAFALRPLERTVANQSLREGFRVHLSDKEFRNLRLAHGDLIRVSSLRGFCGYAVAWSFKPTNAASKPLAKVSDLLRDTFGQLALTDSIFIEKAPEAWKPLDSITVRCADLSDALKKYDSTRELKYWIGYTLVKLDILIPEGEFEIQQEGPRSNRSLRLRASVTSMEPAPDGDYALCYKPEVTRIILEGEPPSLQEPTLDTTPLEPASKTHTALQINSDGIGGLSEQITTINARLSKLTTPGSQPKHPRRNPRWTFLIHGPEGCGKSLLLDRLAECSWHKVCTINANWLAANRKELSEVLSTEVFTEAPEKEPTLVVIDRLDTLTQKSEDLVESLTQQIRKLKGTQIVVAATARSIFDVDAGLRSLFMDQMELPAPNVSQREDMLRQICAAEQITPDFDLAYFAERTHGFVGRDMEQLCDLAYHRCYYQGETGEDGEESSQTVVRTEDVEAVIDKVLPTVLKGSVLEVPKVKWADIAGVDHVRNLLEDMIVRPYKYPELDDKFGGPSSRKGVLLYGPPGCAKTTIAKAIATESNLNFLAVKGSELIKMYVGESERAIRDIFRRARAAKPCIIFFDEMDTIGKSRDSTQDSGLNVVATLLNEMDGIEALKDVFIIGATNRPDVLDSALIRPGRFDSHIHIALPNQEARRQIFEIHTRNWPLASDVDLAIVAARTEGSSGADIEGLCREVIDLAKKGYVENKEETVKMSYFEQALAEHVPHTGKEEAARYEGWRPGKSLSGF</sequence>
<dbReference type="InterPro" id="IPR050168">
    <property type="entry name" value="AAA_ATPase_domain"/>
</dbReference>
<dbReference type="GO" id="GO:0005737">
    <property type="term" value="C:cytoplasm"/>
    <property type="evidence" value="ECO:0007669"/>
    <property type="project" value="TreeGrafter"/>
</dbReference>
<keyword evidence="2" id="KW-0067">ATP-binding</keyword>
<dbReference type="InterPro" id="IPR003959">
    <property type="entry name" value="ATPase_AAA_core"/>
</dbReference>
<evidence type="ECO:0000256" key="2">
    <source>
        <dbReference type="ARBA" id="ARBA00022840"/>
    </source>
</evidence>
<evidence type="ECO:0000313" key="4">
    <source>
        <dbReference type="EMBL" id="CAI6340630.1"/>
    </source>
</evidence>
<dbReference type="EMBL" id="CAOQHR010000010">
    <property type="protein sequence ID" value="CAI6340630.1"/>
    <property type="molecule type" value="Genomic_DNA"/>
</dbReference>
<protein>
    <recommendedName>
        <fullName evidence="3">AAA+ ATPase domain-containing protein</fullName>
    </recommendedName>
</protein>
<dbReference type="AlphaFoldDB" id="A0A9W4UR95"/>
<gene>
    <name evidence="4" type="ORF">PDIGIT_LOCUS13814</name>
</gene>
<dbReference type="Pfam" id="PF00004">
    <property type="entry name" value="AAA"/>
    <property type="match status" value="2"/>
</dbReference>
<comment type="caution">
    <text evidence="4">The sequence shown here is derived from an EMBL/GenBank/DDBJ whole genome shotgun (WGS) entry which is preliminary data.</text>
</comment>
<dbReference type="SUPFAM" id="SSF52540">
    <property type="entry name" value="P-loop containing nucleoside triphosphate hydrolases"/>
    <property type="match status" value="2"/>
</dbReference>
<evidence type="ECO:0000256" key="1">
    <source>
        <dbReference type="ARBA" id="ARBA00022741"/>
    </source>
</evidence>
<dbReference type="SMART" id="SM00382">
    <property type="entry name" value="AAA"/>
    <property type="match status" value="2"/>
</dbReference>
<reference evidence="4" key="1">
    <citation type="submission" date="2023-01" db="EMBL/GenBank/DDBJ databases">
        <authorList>
            <person name="Van Ghelder C."/>
            <person name="Rancurel C."/>
        </authorList>
    </citation>
    <scope>NUCLEOTIDE SEQUENCE</scope>
    <source>
        <strain evidence="4">CNCM I-4278</strain>
    </source>
</reference>
<dbReference type="Proteomes" id="UP001152607">
    <property type="component" value="Unassembled WGS sequence"/>
</dbReference>
<keyword evidence="1" id="KW-0547">Nucleotide-binding</keyword>
<dbReference type="FunFam" id="3.40.50.300:FF:002219">
    <property type="entry name" value="Transitional endoplasmic reticulum ATPase"/>
    <property type="match status" value="1"/>
</dbReference>
<dbReference type="PANTHER" id="PTHR23077:SF27">
    <property type="entry name" value="ATPASE FAMILY GENE 2 PROTEIN HOMOLOG A"/>
    <property type="match status" value="1"/>
</dbReference>